<comment type="caution">
    <text evidence="4">The sequence shown here is derived from an EMBL/GenBank/DDBJ whole genome shotgun (WGS) entry which is preliminary data.</text>
</comment>
<sequence>MESLPAQLEPLIMKTLGTVFIGFSAACVIYGILITQVFQYFRGYPFDKARFKYAVIVLTILETADQIFTGHITFWYTVKNWGRFDVLLKAELTWSLILQILIGSIVGTIVKTYVLRLQSVADVFLTGRPSAILQLFWSQGVALGRNYYITGVILVLTYTQLGLAIYYSYKAFMLPSLFAASSLRVLGSVSLGTGVLTDVTTAVTLCIYLNRLRTGLHTSDSLVNMLIRYAINTGALTSAVSLTTLLLYDFLPDNNLYYASVYIILSKLYAISLMATLNTRRQVRGRGTEQEGATATNNTNMFHLGTRVPSMGPYDTDQWEKMIPPTQSRGRSILMEPSQQAYYSKDEFPFNSFHPGTSSKYQQKDEKTGRLRSGPQGRKNEVEVTRSATQVASKRVDHIPPISPALEPLRVLVDRFLKRDDMRRVSTA</sequence>
<feature type="domain" description="DUF6534" evidence="3">
    <location>
        <begin position="195"/>
        <end position="281"/>
    </location>
</feature>
<dbReference type="AlphaFoldDB" id="A0A8H7C8N9"/>
<feature type="transmembrane region" description="Helical" evidence="2">
    <location>
        <begin position="53"/>
        <end position="76"/>
    </location>
</feature>
<dbReference type="PANTHER" id="PTHR40465:SF1">
    <property type="entry name" value="DUF6534 DOMAIN-CONTAINING PROTEIN"/>
    <property type="match status" value="1"/>
</dbReference>
<keyword evidence="2" id="KW-0472">Membrane</keyword>
<evidence type="ECO:0000313" key="5">
    <source>
        <dbReference type="Proteomes" id="UP000629468"/>
    </source>
</evidence>
<dbReference type="PANTHER" id="PTHR40465">
    <property type="entry name" value="CHROMOSOME 1, WHOLE GENOME SHOTGUN SEQUENCE"/>
    <property type="match status" value="1"/>
</dbReference>
<evidence type="ECO:0000256" key="2">
    <source>
        <dbReference type="SAM" id="Phobius"/>
    </source>
</evidence>
<proteinExistence type="predicted"/>
<accession>A0A8H7C8N9</accession>
<gene>
    <name evidence="4" type="ORF">Agabi119p4_7911</name>
</gene>
<name>A0A8H7C8N9_AGABI</name>
<feature type="transmembrane region" description="Helical" evidence="2">
    <location>
        <begin position="257"/>
        <end position="277"/>
    </location>
</feature>
<dbReference type="Proteomes" id="UP000629468">
    <property type="component" value="Unassembled WGS sequence"/>
</dbReference>
<keyword evidence="2" id="KW-1133">Transmembrane helix</keyword>
<feature type="transmembrane region" description="Helical" evidence="2">
    <location>
        <begin position="147"/>
        <end position="169"/>
    </location>
</feature>
<feature type="transmembrane region" description="Helical" evidence="2">
    <location>
        <begin position="96"/>
        <end position="115"/>
    </location>
</feature>
<protein>
    <recommendedName>
        <fullName evidence="3">DUF6534 domain-containing protein</fullName>
    </recommendedName>
</protein>
<reference evidence="4 5" key="1">
    <citation type="journal article" name="Sci. Rep.">
        <title>Telomere-to-telomere assembled and centromere annotated genomes of the two main subspecies of the button mushroom Agaricus bisporus reveal especially polymorphic chromosome ends.</title>
        <authorList>
            <person name="Sonnenberg A.S.M."/>
            <person name="Sedaghat-Telgerd N."/>
            <person name="Lavrijssen B."/>
            <person name="Ohm R.A."/>
            <person name="Hendrickx P.M."/>
            <person name="Scholtmeijer K."/>
            <person name="Baars J.J.P."/>
            <person name="van Peer A."/>
        </authorList>
    </citation>
    <scope>NUCLEOTIDE SEQUENCE [LARGE SCALE GENOMIC DNA]</scope>
    <source>
        <strain evidence="4 5">H119_p4</strain>
    </source>
</reference>
<evidence type="ECO:0000256" key="1">
    <source>
        <dbReference type="SAM" id="MobiDB-lite"/>
    </source>
</evidence>
<evidence type="ECO:0000259" key="3">
    <source>
        <dbReference type="Pfam" id="PF20152"/>
    </source>
</evidence>
<organism evidence="4 5">
    <name type="scientific">Agaricus bisporus var. burnettii</name>
    <dbReference type="NCBI Taxonomy" id="192524"/>
    <lineage>
        <taxon>Eukaryota</taxon>
        <taxon>Fungi</taxon>
        <taxon>Dikarya</taxon>
        <taxon>Basidiomycota</taxon>
        <taxon>Agaricomycotina</taxon>
        <taxon>Agaricomycetes</taxon>
        <taxon>Agaricomycetidae</taxon>
        <taxon>Agaricales</taxon>
        <taxon>Agaricineae</taxon>
        <taxon>Agaricaceae</taxon>
        <taxon>Agaricus</taxon>
    </lineage>
</organism>
<evidence type="ECO:0000313" key="4">
    <source>
        <dbReference type="EMBL" id="KAF7768668.1"/>
    </source>
</evidence>
<feature type="transmembrane region" description="Helical" evidence="2">
    <location>
        <begin position="229"/>
        <end position="251"/>
    </location>
</feature>
<feature type="transmembrane region" description="Helical" evidence="2">
    <location>
        <begin position="20"/>
        <end position="41"/>
    </location>
</feature>
<dbReference type="Pfam" id="PF20152">
    <property type="entry name" value="DUF6534"/>
    <property type="match status" value="1"/>
</dbReference>
<feature type="region of interest" description="Disordered" evidence="1">
    <location>
        <begin position="353"/>
        <end position="401"/>
    </location>
</feature>
<keyword evidence="2" id="KW-0812">Transmembrane</keyword>
<feature type="transmembrane region" description="Helical" evidence="2">
    <location>
        <begin position="189"/>
        <end position="209"/>
    </location>
</feature>
<dbReference type="InterPro" id="IPR045339">
    <property type="entry name" value="DUF6534"/>
</dbReference>
<dbReference type="EMBL" id="JABXXO010000010">
    <property type="protein sequence ID" value="KAF7768668.1"/>
    <property type="molecule type" value="Genomic_DNA"/>
</dbReference>